<organism evidence="1 2">
    <name type="scientific">Brotonthovivens ammoniilytica</name>
    <dbReference type="NCBI Taxonomy" id="2981725"/>
    <lineage>
        <taxon>Bacteria</taxon>
        <taxon>Bacillati</taxon>
        <taxon>Bacillota</taxon>
        <taxon>Clostridia</taxon>
        <taxon>Lachnospirales</taxon>
        <taxon>Lachnospiraceae</taxon>
        <taxon>Brotonthovivens</taxon>
    </lineage>
</organism>
<proteinExistence type="predicted"/>
<accession>A0ABT2TJF8</accession>
<reference evidence="1 2" key="1">
    <citation type="journal article" date="2021" name="ISME Commun">
        <title>Automated analysis of genomic sequences facilitates high-throughput and comprehensive description of bacteria.</title>
        <authorList>
            <person name="Hitch T.C.A."/>
        </authorList>
    </citation>
    <scope>NUCLEOTIDE SEQUENCE [LARGE SCALE GENOMIC DNA]</scope>
    <source>
        <strain evidence="1 2">Sanger_109</strain>
    </source>
</reference>
<evidence type="ECO:0000313" key="1">
    <source>
        <dbReference type="EMBL" id="MCU6762354.1"/>
    </source>
</evidence>
<dbReference type="SUPFAM" id="SSF47336">
    <property type="entry name" value="ACP-like"/>
    <property type="match status" value="1"/>
</dbReference>
<sequence length="79" mass="9215">MTNLEKYNRAFIRNLDVTEDELLELKYRGIPQWDSIGHMDLIAELEGEFEIRMETSDVLAFSSYKKGKEVLAEYGVILE</sequence>
<dbReference type="Proteomes" id="UP001652442">
    <property type="component" value="Unassembled WGS sequence"/>
</dbReference>
<comment type="caution">
    <text evidence="1">The sequence shown here is derived from an EMBL/GenBank/DDBJ whole genome shotgun (WGS) entry which is preliminary data.</text>
</comment>
<keyword evidence="2" id="KW-1185">Reference proteome</keyword>
<evidence type="ECO:0000313" key="2">
    <source>
        <dbReference type="Proteomes" id="UP001652442"/>
    </source>
</evidence>
<name>A0ABT2TJF8_9FIRM</name>
<gene>
    <name evidence="1" type="ORF">OCV88_08415</name>
</gene>
<protein>
    <submittedName>
        <fullName evidence="1">Acyl carrier protein</fullName>
    </submittedName>
</protein>
<dbReference type="EMBL" id="JAOQJQ010000003">
    <property type="protein sequence ID" value="MCU6762354.1"/>
    <property type="molecule type" value="Genomic_DNA"/>
</dbReference>
<dbReference type="InterPro" id="IPR036736">
    <property type="entry name" value="ACP-like_sf"/>
</dbReference>
<dbReference type="RefSeq" id="WP_158425068.1">
    <property type="nucleotide sequence ID" value="NZ_JAOQJQ010000003.1"/>
</dbReference>
<dbReference type="Gene3D" id="1.10.1200.10">
    <property type="entry name" value="ACP-like"/>
    <property type="match status" value="1"/>
</dbReference>